<dbReference type="GO" id="GO:0016740">
    <property type="term" value="F:transferase activity"/>
    <property type="evidence" value="ECO:0007669"/>
    <property type="project" value="UniProtKB-KW"/>
</dbReference>
<dbReference type="EMBL" id="DAASYS010000016">
    <property type="protein sequence ID" value="HAE7581776.1"/>
    <property type="molecule type" value="Genomic_DNA"/>
</dbReference>
<proteinExistence type="predicted"/>
<name>A0A736MFY2_SALHO</name>
<keyword evidence="2" id="KW-0808">Transferase</keyword>
<dbReference type="AlphaFoldDB" id="A0A736MFY2"/>
<evidence type="ECO:0000259" key="1">
    <source>
        <dbReference type="Pfam" id="PF04230"/>
    </source>
</evidence>
<reference evidence="2" key="1">
    <citation type="journal article" date="2018" name="Genome Biol.">
        <title>SKESA: strategic k-mer extension for scrupulous assemblies.</title>
        <authorList>
            <person name="Souvorov A."/>
            <person name="Agarwala R."/>
            <person name="Lipman D.J."/>
        </authorList>
    </citation>
    <scope>NUCLEOTIDE SEQUENCE</scope>
    <source>
        <strain evidence="2">166-88</strain>
    </source>
</reference>
<dbReference type="InterPro" id="IPR007345">
    <property type="entry name" value="Polysacch_pyruvyl_Trfase"/>
</dbReference>
<comment type="caution">
    <text evidence="2">The sequence shown here is derived from an EMBL/GenBank/DDBJ whole genome shotgun (WGS) entry which is preliminary data.</text>
</comment>
<dbReference type="PANTHER" id="PTHR36836">
    <property type="entry name" value="COLANIC ACID BIOSYNTHESIS PROTEIN WCAK"/>
    <property type="match status" value="1"/>
</dbReference>
<protein>
    <submittedName>
        <fullName evidence="2">Polysaccharide pyruvyl transferase family protein</fullName>
    </submittedName>
</protein>
<accession>A0A736MFY2</accession>
<feature type="domain" description="Polysaccharide pyruvyl transferase" evidence="1">
    <location>
        <begin position="34"/>
        <end position="303"/>
    </location>
</feature>
<dbReference type="Pfam" id="PF04230">
    <property type="entry name" value="PS_pyruv_trans"/>
    <property type="match status" value="1"/>
</dbReference>
<evidence type="ECO:0000313" key="2">
    <source>
        <dbReference type="EMBL" id="HAE7581776.1"/>
    </source>
</evidence>
<gene>
    <name evidence="2" type="ORF">GND75_003441</name>
</gene>
<reference evidence="2" key="2">
    <citation type="submission" date="2018-07" db="EMBL/GenBank/DDBJ databases">
        <authorList>
            <consortium name="NCBI Pathogen Detection Project"/>
        </authorList>
    </citation>
    <scope>NUCLEOTIDE SEQUENCE</scope>
    <source>
        <strain evidence="2">166-88</strain>
    </source>
</reference>
<organism evidence="2">
    <name type="scientific">Salmonella enterica subsp. houtenae serovar 44:z36[z38]:-</name>
    <dbReference type="NCBI Taxonomy" id="1967609"/>
    <lineage>
        <taxon>Bacteria</taxon>
        <taxon>Pseudomonadati</taxon>
        <taxon>Pseudomonadota</taxon>
        <taxon>Gammaproteobacteria</taxon>
        <taxon>Enterobacterales</taxon>
        <taxon>Enterobacteriaceae</taxon>
        <taxon>Salmonella</taxon>
    </lineage>
</organism>
<sequence>MNVFLINDTEKEYHWGCYGTSSAIKDQLYANGVDVITSFSCKDGSKLENSPRKCLSVYSKNPLIRYVSKLYFLRFFKKNLPELCKGIEESDYVIINGEGTINSIHIATRFIFFVVFLAKDVFNKKISIINHSCYPKINKEKQVFYYKNVYSRCDFIAARERRSLHIITNILNVNATLSFDSLPLSIKDLKFIPPSYYSGKYVCLSGAVNYNVENSKFISECILEKYPDHKIIYLVGSASGINYEEPTVIKSLKQYMPKMIVHDAKSFGEWLSVIKYSEVLISGRYHYSIAAMCFGTPMICFASNTPKIDEVNKLFGLPNCVTDQEQFSQALGNIQQFEWKPLLNEMCTMAKENYKFLNS</sequence>
<dbReference type="PANTHER" id="PTHR36836:SF1">
    <property type="entry name" value="COLANIC ACID BIOSYNTHESIS PROTEIN WCAK"/>
    <property type="match status" value="1"/>
</dbReference>